<organism evidence="1 2">
    <name type="scientific">Cronartium quercuum f. sp. fusiforme G11</name>
    <dbReference type="NCBI Taxonomy" id="708437"/>
    <lineage>
        <taxon>Eukaryota</taxon>
        <taxon>Fungi</taxon>
        <taxon>Dikarya</taxon>
        <taxon>Basidiomycota</taxon>
        <taxon>Pucciniomycotina</taxon>
        <taxon>Pucciniomycetes</taxon>
        <taxon>Pucciniales</taxon>
        <taxon>Coleosporiaceae</taxon>
        <taxon>Cronartium</taxon>
    </lineage>
</organism>
<evidence type="ECO:0000313" key="1">
    <source>
        <dbReference type="EMBL" id="KAG0141283.1"/>
    </source>
</evidence>
<proteinExistence type="predicted"/>
<name>A0A9P6N8I5_9BASI</name>
<accession>A0A9P6N8I5</accession>
<dbReference type="AlphaFoldDB" id="A0A9P6N8I5"/>
<comment type="caution">
    <text evidence="1">The sequence shown here is derived from an EMBL/GenBank/DDBJ whole genome shotgun (WGS) entry which is preliminary data.</text>
</comment>
<gene>
    <name evidence="1" type="ORF">CROQUDRAFT_297380</name>
</gene>
<dbReference type="Proteomes" id="UP000886653">
    <property type="component" value="Unassembled WGS sequence"/>
</dbReference>
<keyword evidence="2" id="KW-1185">Reference proteome</keyword>
<protein>
    <submittedName>
        <fullName evidence="1">Uncharacterized protein</fullName>
    </submittedName>
</protein>
<sequence>MLDKDRSSKLIFCFGSLTHSSSGLNQNLLPPNGINSVNGLGAYNGVGMLNGPNAYSPTTPLNVNAGGYTPGVGLNSGPYSQGSLVGGYGGSGYPSSQYGGNIHNSYNSLPGYNGVGGYQTTAFNHNAGKMLKVMFPKRAAKS</sequence>
<evidence type="ECO:0000313" key="2">
    <source>
        <dbReference type="Proteomes" id="UP000886653"/>
    </source>
</evidence>
<dbReference type="EMBL" id="MU167393">
    <property type="protein sequence ID" value="KAG0141283.1"/>
    <property type="molecule type" value="Genomic_DNA"/>
</dbReference>
<reference evidence="1" key="1">
    <citation type="submission" date="2013-11" db="EMBL/GenBank/DDBJ databases">
        <title>Genome sequence of the fusiform rust pathogen reveals effectors for host alternation and coevolution with pine.</title>
        <authorList>
            <consortium name="DOE Joint Genome Institute"/>
            <person name="Smith K."/>
            <person name="Pendleton A."/>
            <person name="Kubisiak T."/>
            <person name="Anderson C."/>
            <person name="Salamov A."/>
            <person name="Aerts A."/>
            <person name="Riley R."/>
            <person name="Clum A."/>
            <person name="Lindquist E."/>
            <person name="Ence D."/>
            <person name="Campbell M."/>
            <person name="Kronenberg Z."/>
            <person name="Feau N."/>
            <person name="Dhillon B."/>
            <person name="Hamelin R."/>
            <person name="Burleigh J."/>
            <person name="Smith J."/>
            <person name="Yandell M."/>
            <person name="Nelson C."/>
            <person name="Grigoriev I."/>
            <person name="Davis J."/>
        </authorList>
    </citation>
    <scope>NUCLEOTIDE SEQUENCE</scope>
    <source>
        <strain evidence="1">G11</strain>
    </source>
</reference>